<comment type="caution">
    <text evidence="1">The sequence shown here is derived from an EMBL/GenBank/DDBJ whole genome shotgun (WGS) entry which is preliminary data.</text>
</comment>
<organism evidence="1 2">
    <name type="scientific">Candidatus Gottesmanbacteria bacterium RIFCSPLOWO2_01_FULL_48_11</name>
    <dbReference type="NCBI Taxonomy" id="1798395"/>
    <lineage>
        <taxon>Bacteria</taxon>
        <taxon>Candidatus Gottesmaniibacteriota</taxon>
    </lineage>
</organism>
<gene>
    <name evidence="1" type="ORF">A3A64_03545</name>
</gene>
<sequence length="93" mass="10851">MGRVGIPTPSRDFPYPPVASRKFPEKYGKLREKLREFTGREIHAKDLTYELFIELANKTSHLFKRTVEGLWGKLSRDEQAALKEQLANLWSNF</sequence>
<proteinExistence type="predicted"/>
<accession>A0A1F6AUB9</accession>
<evidence type="ECO:0000313" key="2">
    <source>
        <dbReference type="Proteomes" id="UP000178305"/>
    </source>
</evidence>
<name>A0A1F6AUB9_9BACT</name>
<reference evidence="1 2" key="1">
    <citation type="journal article" date="2016" name="Nat. Commun.">
        <title>Thousands of microbial genomes shed light on interconnected biogeochemical processes in an aquifer system.</title>
        <authorList>
            <person name="Anantharaman K."/>
            <person name="Brown C.T."/>
            <person name="Hug L.A."/>
            <person name="Sharon I."/>
            <person name="Castelle C.J."/>
            <person name="Probst A.J."/>
            <person name="Thomas B.C."/>
            <person name="Singh A."/>
            <person name="Wilkins M.J."/>
            <person name="Karaoz U."/>
            <person name="Brodie E.L."/>
            <person name="Williams K.H."/>
            <person name="Hubbard S.S."/>
            <person name="Banfield J.F."/>
        </authorList>
    </citation>
    <scope>NUCLEOTIDE SEQUENCE [LARGE SCALE GENOMIC DNA]</scope>
</reference>
<dbReference type="AlphaFoldDB" id="A0A1F6AUB9"/>
<evidence type="ECO:0000313" key="1">
    <source>
        <dbReference type="EMBL" id="OGG28270.1"/>
    </source>
</evidence>
<protein>
    <submittedName>
        <fullName evidence="1">Uncharacterized protein</fullName>
    </submittedName>
</protein>
<dbReference type="Proteomes" id="UP000178305">
    <property type="component" value="Unassembled WGS sequence"/>
</dbReference>
<dbReference type="EMBL" id="MFJY01000018">
    <property type="protein sequence ID" value="OGG28270.1"/>
    <property type="molecule type" value="Genomic_DNA"/>
</dbReference>